<name>A0A1R0GR75_9FUNG</name>
<dbReference type="CDD" id="cd00200">
    <property type="entry name" value="WD40"/>
    <property type="match status" value="1"/>
</dbReference>
<keyword evidence="5" id="KW-0396">Initiation factor</keyword>
<dbReference type="InterPro" id="IPR019775">
    <property type="entry name" value="WD40_repeat_CS"/>
</dbReference>
<dbReference type="PANTHER" id="PTHR19879">
    <property type="entry name" value="TRANSCRIPTION INITIATION FACTOR TFIID"/>
    <property type="match status" value="1"/>
</dbReference>
<dbReference type="PANTHER" id="PTHR19879:SF1">
    <property type="entry name" value="CANNONBALL-RELATED"/>
    <property type="match status" value="1"/>
</dbReference>
<dbReference type="InterPro" id="IPR015943">
    <property type="entry name" value="WD40/YVTN_repeat-like_dom_sf"/>
</dbReference>
<feature type="compositionally biased region" description="Low complexity" evidence="4">
    <location>
        <begin position="14"/>
        <end position="28"/>
    </location>
</feature>
<dbReference type="PROSITE" id="PS50082">
    <property type="entry name" value="WD_REPEATS_2"/>
    <property type="match status" value="4"/>
</dbReference>
<keyword evidence="5" id="KW-0648">Protein biosynthesis</keyword>
<dbReference type="SMART" id="SM00320">
    <property type="entry name" value="WD40"/>
    <property type="match status" value="6"/>
</dbReference>
<sequence length="653" mass="72047">MDSSKNKTIKNPETETNSSESIRNSSLSQDPTNELNSLLRKTSGKSDEKQVDRLVLQYLRSKGYSDAEKVFKKEAKFVSSRSSNLENSKKAIGNDDLDLTSDSEYYEEISDEEPPKVEVYVDISKDKNSQESKNDENNNSDSTISLESLRGVMEKRPETESIGSGIEAIKNKKIKVADLVAKELENISVEGNDVSHIVDLFKNKKSSRAKSYSSGFSKLTRWIDNSLEIYKDNPSSEKSTTQVDSKLLNKEFEQIKAPDTDSPSIQDVPLPPLLNCSAISDNFELLACGFSDSFIKIWNVKKEPLSGLKSQFNLSNISTESDLDKIRLEPKDDNIRLIGHSGPVYGLDISNDNKFLISGSEDKTDTFSNLVSYRGHNYPIWDVSFSPVNLYFASSSLDRTARLWSCEHIYPLRIFAGHLSDVNCVRFHPNGNYLLTGSDDKTVRLWDVQKGKCVRLFTGHEGPITCCCVSPDGKLAASASTLPNVKSSIGKSANVIKVWDLGTGKLISDFIGHGEAIYSLSFSNESNILLSGSLDGTVCAWQINKHGGDSVPNVVSDIPTKEANYAKTSYFGDKEMLNSNPVTKTADDVAKKGEENIVKNSEKKSGTLSNLKDESRPNGLLKSWSTVNTPIIQVKFSSRNLGAVIGSYKPSSS</sequence>
<proteinExistence type="predicted"/>
<dbReference type="GO" id="GO:0006367">
    <property type="term" value="P:transcription initiation at RNA polymerase II promoter"/>
    <property type="evidence" value="ECO:0007669"/>
    <property type="project" value="TreeGrafter"/>
</dbReference>
<dbReference type="SMART" id="SM00667">
    <property type="entry name" value="LisH"/>
    <property type="match status" value="1"/>
</dbReference>
<dbReference type="GO" id="GO:0003743">
    <property type="term" value="F:translation initiation factor activity"/>
    <property type="evidence" value="ECO:0007669"/>
    <property type="project" value="UniProtKB-KW"/>
</dbReference>
<keyword evidence="2" id="KW-0677">Repeat</keyword>
<accession>A0A1R0GR75</accession>
<evidence type="ECO:0000313" key="6">
    <source>
        <dbReference type="Proteomes" id="UP000187455"/>
    </source>
</evidence>
<feature type="repeat" description="WD" evidence="3">
    <location>
        <begin position="373"/>
        <end position="405"/>
    </location>
</feature>
<dbReference type="Gene3D" id="2.130.10.10">
    <property type="entry name" value="YVTN repeat-like/Quinoprotein amine dehydrogenase"/>
    <property type="match status" value="3"/>
</dbReference>
<dbReference type="Pfam" id="PF08513">
    <property type="entry name" value="LisH"/>
    <property type="match status" value="1"/>
</dbReference>
<feature type="region of interest" description="Disordered" evidence="4">
    <location>
        <begin position="126"/>
        <end position="146"/>
    </location>
</feature>
<dbReference type="STRING" id="133383.A0A1R0GR75"/>
<evidence type="ECO:0000256" key="3">
    <source>
        <dbReference type="PROSITE-ProRule" id="PRU00221"/>
    </source>
</evidence>
<feature type="compositionally biased region" description="Polar residues" evidence="4">
    <location>
        <begin position="29"/>
        <end position="40"/>
    </location>
</feature>
<organism evidence="5 6">
    <name type="scientific">Smittium mucronatum</name>
    <dbReference type="NCBI Taxonomy" id="133383"/>
    <lineage>
        <taxon>Eukaryota</taxon>
        <taxon>Fungi</taxon>
        <taxon>Fungi incertae sedis</taxon>
        <taxon>Zoopagomycota</taxon>
        <taxon>Kickxellomycotina</taxon>
        <taxon>Harpellomycetes</taxon>
        <taxon>Harpellales</taxon>
        <taxon>Legeriomycetaceae</taxon>
        <taxon>Smittium</taxon>
    </lineage>
</organism>
<dbReference type="PROSITE" id="PS00678">
    <property type="entry name" value="WD_REPEATS_1"/>
    <property type="match status" value="1"/>
</dbReference>
<evidence type="ECO:0000256" key="4">
    <source>
        <dbReference type="SAM" id="MobiDB-lite"/>
    </source>
</evidence>
<feature type="region of interest" description="Disordered" evidence="4">
    <location>
        <begin position="1"/>
        <end position="51"/>
    </location>
</feature>
<feature type="repeat" description="WD" evidence="3">
    <location>
        <begin position="337"/>
        <end position="364"/>
    </location>
</feature>
<dbReference type="InterPro" id="IPR006594">
    <property type="entry name" value="LisH"/>
</dbReference>
<dbReference type="Proteomes" id="UP000187455">
    <property type="component" value="Unassembled WGS sequence"/>
</dbReference>
<evidence type="ECO:0000256" key="1">
    <source>
        <dbReference type="ARBA" id="ARBA00022574"/>
    </source>
</evidence>
<evidence type="ECO:0000256" key="2">
    <source>
        <dbReference type="ARBA" id="ARBA00022737"/>
    </source>
</evidence>
<feature type="region of interest" description="Disordered" evidence="4">
    <location>
        <begin position="76"/>
        <end position="98"/>
    </location>
</feature>
<comment type="caution">
    <text evidence="5">The sequence shown here is derived from an EMBL/GenBank/DDBJ whole genome shotgun (WGS) entry which is preliminary data.</text>
</comment>
<dbReference type="EMBL" id="LSSL01004540">
    <property type="protein sequence ID" value="OLY79376.1"/>
    <property type="molecule type" value="Genomic_DNA"/>
</dbReference>
<dbReference type="InterPro" id="IPR020472">
    <property type="entry name" value="WD40_PAC1"/>
</dbReference>
<dbReference type="OrthoDB" id="10266330at2759"/>
<dbReference type="GO" id="GO:0005669">
    <property type="term" value="C:transcription factor TFIID complex"/>
    <property type="evidence" value="ECO:0007669"/>
    <property type="project" value="TreeGrafter"/>
</dbReference>
<keyword evidence="6" id="KW-1185">Reference proteome</keyword>
<dbReference type="PRINTS" id="PR00320">
    <property type="entry name" value="GPROTEINBRPT"/>
</dbReference>
<feature type="repeat" description="WD" evidence="3">
    <location>
        <begin position="510"/>
        <end position="544"/>
    </location>
</feature>
<dbReference type="PROSITE" id="PS50896">
    <property type="entry name" value="LISH"/>
    <property type="match status" value="1"/>
</dbReference>
<dbReference type="GO" id="GO:0016251">
    <property type="term" value="F:RNA polymerase II general transcription initiation factor activity"/>
    <property type="evidence" value="ECO:0007669"/>
    <property type="project" value="TreeGrafter"/>
</dbReference>
<evidence type="ECO:0000313" key="5">
    <source>
        <dbReference type="EMBL" id="OLY79376.1"/>
    </source>
</evidence>
<feature type="repeat" description="WD" evidence="3">
    <location>
        <begin position="415"/>
        <end position="456"/>
    </location>
</feature>
<keyword evidence="1 3" id="KW-0853">WD repeat</keyword>
<protein>
    <submittedName>
        <fullName evidence="5">Transcription initiation factor TFIID subunit 5</fullName>
    </submittedName>
</protein>
<feature type="compositionally biased region" description="Basic and acidic residues" evidence="4">
    <location>
        <begin position="126"/>
        <end position="136"/>
    </location>
</feature>
<dbReference type="AlphaFoldDB" id="A0A1R0GR75"/>
<dbReference type="InterPro" id="IPR001680">
    <property type="entry name" value="WD40_rpt"/>
</dbReference>
<gene>
    <name evidence="5" type="ORF">AYI68_g6557</name>
</gene>
<dbReference type="SUPFAM" id="SSF50978">
    <property type="entry name" value="WD40 repeat-like"/>
    <property type="match status" value="1"/>
</dbReference>
<dbReference type="PROSITE" id="PS50294">
    <property type="entry name" value="WD_REPEATS_REGION"/>
    <property type="match status" value="3"/>
</dbReference>
<reference evidence="5 6" key="1">
    <citation type="journal article" date="2016" name="Mol. Biol. Evol.">
        <title>Genome-Wide Survey of Gut Fungi (Harpellales) Reveals the First Horizontally Transferred Ubiquitin Gene from a Mosquito Host.</title>
        <authorList>
            <person name="Wang Y."/>
            <person name="White M.M."/>
            <person name="Kvist S."/>
            <person name="Moncalvo J.M."/>
        </authorList>
    </citation>
    <scope>NUCLEOTIDE SEQUENCE [LARGE SCALE GENOMIC DNA]</scope>
    <source>
        <strain evidence="5 6">ALG-7-W6</strain>
    </source>
</reference>
<dbReference type="InterPro" id="IPR036322">
    <property type="entry name" value="WD40_repeat_dom_sf"/>
</dbReference>
<dbReference type="Pfam" id="PF00400">
    <property type="entry name" value="WD40"/>
    <property type="match status" value="5"/>
</dbReference>